<evidence type="ECO:0000313" key="9">
    <source>
        <dbReference type="Proteomes" id="UP000193570"/>
    </source>
</evidence>
<evidence type="ECO:0000256" key="3">
    <source>
        <dbReference type="ARBA" id="ARBA00022692"/>
    </source>
</evidence>
<dbReference type="PANTHER" id="PTHR35007:SF1">
    <property type="entry name" value="PILUS ASSEMBLY PROTEIN"/>
    <property type="match status" value="1"/>
</dbReference>
<feature type="transmembrane region" description="Helical" evidence="6">
    <location>
        <begin position="118"/>
        <end position="135"/>
    </location>
</feature>
<evidence type="ECO:0000256" key="2">
    <source>
        <dbReference type="ARBA" id="ARBA00022475"/>
    </source>
</evidence>
<keyword evidence="4 6" id="KW-1133">Transmembrane helix</keyword>
<protein>
    <submittedName>
        <fullName evidence="8">Bacterial type II secretion system protein F domain protein</fullName>
    </submittedName>
</protein>
<dbReference type="EMBL" id="FWFK01000004">
    <property type="protein sequence ID" value="SLN46441.1"/>
    <property type="molecule type" value="Genomic_DNA"/>
</dbReference>
<dbReference type="Gene3D" id="1.20.81.30">
    <property type="entry name" value="Type II secretion system (T2SS), domain F"/>
    <property type="match status" value="1"/>
</dbReference>
<reference evidence="8 9" key="1">
    <citation type="submission" date="2017-03" db="EMBL/GenBank/DDBJ databases">
        <authorList>
            <person name="Afonso C.L."/>
            <person name="Miller P.J."/>
            <person name="Scott M.A."/>
            <person name="Spackman E."/>
            <person name="Goraichik I."/>
            <person name="Dimitrov K.M."/>
            <person name="Suarez D.L."/>
            <person name="Swayne D.E."/>
        </authorList>
    </citation>
    <scope>NUCLEOTIDE SEQUENCE [LARGE SCALE GENOMIC DNA]</scope>
    <source>
        <strain evidence="8 9">CECT 8625</strain>
    </source>
</reference>
<feature type="domain" description="Type II secretion system protein GspF" evidence="7">
    <location>
        <begin position="154"/>
        <end position="274"/>
    </location>
</feature>
<keyword evidence="5 6" id="KW-0472">Membrane</keyword>
<proteinExistence type="predicted"/>
<dbReference type="RefSeq" id="WP_085791964.1">
    <property type="nucleotide sequence ID" value="NZ_FWFK01000004.1"/>
</dbReference>
<sequence length="321" mass="34029">MSGIDASAAVALTALIALGGVAALLGATVLMSRARARDAAMIARMRRETARARDAARPAGTLQKRMAEGGPALPFYGNPNQLVRGAGLRLSGRAFVAATLGAAIVLGGAISLSLGPLIGGPLGIGLGVFVPVVVLRRKRDVRLDRLSRQLPDALDLMARGLRVGHPVAATIGNVARTMPDPIGTEFALVAQQIRHGDYLPDAFSDLADRVRQEDIDYFAASIRVQHGTGGNLAEMIETLSQVVRARLMLRRRVKSLSAEGRLSALLLSSLPFLIYGATSIIAPDYYGAVRHHPAFLPIAGIVIALVVTNGLILRRLTRFEM</sequence>
<dbReference type="OrthoDB" id="9803381at2"/>
<comment type="subcellular location">
    <subcellularLocation>
        <location evidence="1">Cell membrane</location>
        <topology evidence="1">Multi-pass membrane protein</topology>
    </subcellularLocation>
</comment>
<feature type="transmembrane region" description="Helical" evidence="6">
    <location>
        <begin position="94"/>
        <end position="112"/>
    </location>
</feature>
<organism evidence="8 9">
    <name type="scientific">Roseivivax jejudonensis</name>
    <dbReference type="NCBI Taxonomy" id="1529041"/>
    <lineage>
        <taxon>Bacteria</taxon>
        <taxon>Pseudomonadati</taxon>
        <taxon>Pseudomonadota</taxon>
        <taxon>Alphaproteobacteria</taxon>
        <taxon>Rhodobacterales</taxon>
        <taxon>Roseobacteraceae</taxon>
        <taxon>Roseivivax</taxon>
    </lineage>
</organism>
<dbReference type="InterPro" id="IPR042094">
    <property type="entry name" value="T2SS_GspF_sf"/>
</dbReference>
<evidence type="ECO:0000256" key="1">
    <source>
        <dbReference type="ARBA" id="ARBA00004651"/>
    </source>
</evidence>
<dbReference type="GO" id="GO:0005886">
    <property type="term" value="C:plasma membrane"/>
    <property type="evidence" value="ECO:0007669"/>
    <property type="project" value="UniProtKB-SubCell"/>
</dbReference>
<feature type="transmembrane region" description="Helical" evidence="6">
    <location>
        <begin position="262"/>
        <end position="282"/>
    </location>
</feature>
<evidence type="ECO:0000313" key="8">
    <source>
        <dbReference type="EMBL" id="SLN46441.1"/>
    </source>
</evidence>
<dbReference type="Pfam" id="PF00482">
    <property type="entry name" value="T2SSF"/>
    <property type="match status" value="1"/>
</dbReference>
<keyword evidence="3 6" id="KW-0812">Transmembrane</keyword>
<dbReference type="Proteomes" id="UP000193570">
    <property type="component" value="Unassembled WGS sequence"/>
</dbReference>
<dbReference type="InterPro" id="IPR018076">
    <property type="entry name" value="T2SS_GspF_dom"/>
</dbReference>
<dbReference type="PANTHER" id="PTHR35007">
    <property type="entry name" value="INTEGRAL MEMBRANE PROTEIN-RELATED"/>
    <property type="match status" value="1"/>
</dbReference>
<evidence type="ECO:0000256" key="4">
    <source>
        <dbReference type="ARBA" id="ARBA00022989"/>
    </source>
</evidence>
<evidence type="ECO:0000259" key="7">
    <source>
        <dbReference type="Pfam" id="PF00482"/>
    </source>
</evidence>
<keyword evidence="2" id="KW-1003">Cell membrane</keyword>
<feature type="transmembrane region" description="Helical" evidence="6">
    <location>
        <begin position="294"/>
        <end position="313"/>
    </location>
</feature>
<feature type="transmembrane region" description="Helical" evidence="6">
    <location>
        <begin position="6"/>
        <end position="31"/>
    </location>
</feature>
<keyword evidence="9" id="KW-1185">Reference proteome</keyword>
<evidence type="ECO:0000256" key="6">
    <source>
        <dbReference type="SAM" id="Phobius"/>
    </source>
</evidence>
<accession>A0A1X6ZB37</accession>
<gene>
    <name evidence="8" type="ORF">ROJ8625_02247</name>
</gene>
<evidence type="ECO:0000256" key="5">
    <source>
        <dbReference type="ARBA" id="ARBA00023136"/>
    </source>
</evidence>
<name>A0A1X6ZB37_9RHOB</name>
<dbReference type="AlphaFoldDB" id="A0A1X6ZB37"/>